<dbReference type="Proteomes" id="UP001447188">
    <property type="component" value="Unassembled WGS sequence"/>
</dbReference>
<feature type="region of interest" description="Disordered" evidence="1">
    <location>
        <begin position="486"/>
        <end position="513"/>
    </location>
</feature>
<organism evidence="4 5">
    <name type="scientific">Discina gigas</name>
    <dbReference type="NCBI Taxonomy" id="1032678"/>
    <lineage>
        <taxon>Eukaryota</taxon>
        <taxon>Fungi</taxon>
        <taxon>Dikarya</taxon>
        <taxon>Ascomycota</taxon>
        <taxon>Pezizomycotina</taxon>
        <taxon>Pezizomycetes</taxon>
        <taxon>Pezizales</taxon>
        <taxon>Discinaceae</taxon>
        <taxon>Discina</taxon>
    </lineage>
</organism>
<dbReference type="Gene3D" id="1.20.5.510">
    <property type="entry name" value="Single helix bin"/>
    <property type="match status" value="1"/>
</dbReference>
<dbReference type="InterPro" id="IPR033121">
    <property type="entry name" value="PEPTIDASE_A1"/>
</dbReference>
<dbReference type="Gene3D" id="2.40.70.10">
    <property type="entry name" value="Acid Proteases"/>
    <property type="match status" value="1"/>
</dbReference>
<keyword evidence="2" id="KW-1133">Transmembrane helix</keyword>
<sequence length="513" mass="53899">MSSICNFSNNGTAKPSCPAKDFGGGVYNSTTSRTSNTTAILVTDKGNISLGYGAGSLLNITGSSRLMMDRLVIGDGPLLQQVIGSTSINRIDEATQVLPGGGQYDLQVSFLSMGASDSVQVFGTPGVRQINATIPVNQLVLDGATGSRSWGMHVGSAQLKQPGSLIIGGYDRSRVASDPATFDIKAGGDLEVVLQNITFGVMQGASPWGSTPQGNLLVSDAITTASTTDTQISTILTAVSPYLYLPQNTCSEIAKSLPLTFAPSFGLYLWNTNDPKFSLIVNSTAYIQFGFSYRGGQYPVKIPMKLLALQLVPPFPVTSMTTYFPCRPVTGASPAYFLGRSFLQGAFLGLSWSTNKFWLAQATGPAMSTSDIYDINPDDSTIIAMANVDWAASWNGVLTVDKTGASDSGNTPDPTGGSSKGGSSTGGIVGGVIGGLAVLLIVAAAVFFVLRRRKRNSTTMEQSESSVEMTAKQPLQAGSIGSIPVEADNYAYNPPHSPVELDGGNFRDRARYS</sequence>
<feature type="transmembrane region" description="Helical" evidence="2">
    <location>
        <begin position="428"/>
        <end position="450"/>
    </location>
</feature>
<dbReference type="PROSITE" id="PS51767">
    <property type="entry name" value="PEPTIDASE_A1"/>
    <property type="match status" value="1"/>
</dbReference>
<keyword evidence="2" id="KW-0472">Membrane</keyword>
<gene>
    <name evidence="4" type="ORF">Q9L58_003464</name>
</gene>
<feature type="domain" description="Peptidase A1" evidence="3">
    <location>
        <begin position="1"/>
        <end position="360"/>
    </location>
</feature>
<dbReference type="InterPro" id="IPR021109">
    <property type="entry name" value="Peptidase_aspartic_dom_sf"/>
</dbReference>
<dbReference type="SUPFAM" id="SSF50630">
    <property type="entry name" value="Acid proteases"/>
    <property type="match status" value="1"/>
</dbReference>
<evidence type="ECO:0000259" key="3">
    <source>
        <dbReference type="PROSITE" id="PS51767"/>
    </source>
</evidence>
<protein>
    <recommendedName>
        <fullName evidence="3">Peptidase A1 domain-containing protein</fullName>
    </recommendedName>
</protein>
<evidence type="ECO:0000313" key="5">
    <source>
        <dbReference type="Proteomes" id="UP001447188"/>
    </source>
</evidence>
<feature type="region of interest" description="Disordered" evidence="1">
    <location>
        <begin position="403"/>
        <end position="423"/>
    </location>
</feature>
<accession>A0ABR3GNT3</accession>
<reference evidence="4 5" key="1">
    <citation type="submission" date="2024-02" db="EMBL/GenBank/DDBJ databases">
        <title>Discinaceae phylogenomics.</title>
        <authorList>
            <person name="Dirks A.C."/>
            <person name="James T.Y."/>
        </authorList>
    </citation>
    <scope>NUCLEOTIDE SEQUENCE [LARGE SCALE GENOMIC DNA]</scope>
    <source>
        <strain evidence="4 5">ACD0624</strain>
    </source>
</reference>
<evidence type="ECO:0000256" key="1">
    <source>
        <dbReference type="SAM" id="MobiDB-lite"/>
    </source>
</evidence>
<proteinExistence type="predicted"/>
<name>A0ABR3GNT3_9PEZI</name>
<keyword evidence="5" id="KW-1185">Reference proteome</keyword>
<evidence type="ECO:0000256" key="2">
    <source>
        <dbReference type="SAM" id="Phobius"/>
    </source>
</evidence>
<dbReference type="PANTHER" id="PTHR16861:SF4">
    <property type="entry name" value="SH3 DOMAIN PROTEIN (AFU_ORTHOLOGUE AFUA_1G13610)"/>
    <property type="match status" value="1"/>
</dbReference>
<evidence type="ECO:0000313" key="4">
    <source>
        <dbReference type="EMBL" id="KAL0637575.1"/>
    </source>
</evidence>
<dbReference type="EMBL" id="JBBBZM010000033">
    <property type="protein sequence ID" value="KAL0637575.1"/>
    <property type="molecule type" value="Genomic_DNA"/>
</dbReference>
<comment type="caution">
    <text evidence="4">The sequence shown here is derived from an EMBL/GenBank/DDBJ whole genome shotgun (WGS) entry which is preliminary data.</text>
</comment>
<dbReference type="PANTHER" id="PTHR16861">
    <property type="entry name" value="GLYCOPROTEIN 38"/>
    <property type="match status" value="1"/>
</dbReference>
<keyword evidence="2" id="KW-0812">Transmembrane</keyword>